<protein>
    <recommendedName>
        <fullName evidence="10">RagB/SusD domain-containing protein</fullName>
    </recommendedName>
</protein>
<name>A0A0F5JB35_9BACT</name>
<dbReference type="STRING" id="1203610.HMPREF1536_02447"/>
<dbReference type="AlphaFoldDB" id="A0A0F5JB35"/>
<dbReference type="GO" id="GO:0009279">
    <property type="term" value="C:cell outer membrane"/>
    <property type="evidence" value="ECO:0007669"/>
    <property type="project" value="UniProtKB-SubCell"/>
</dbReference>
<dbReference type="RefSeq" id="WP_081693419.1">
    <property type="nucleotide sequence ID" value="NZ_KE386764.1"/>
</dbReference>
<proteinExistence type="inferred from homology"/>
<dbReference type="PATRIC" id="fig|1203610.3.peg.2512"/>
<evidence type="ECO:0000313" key="8">
    <source>
        <dbReference type="EMBL" id="KKB54994.1"/>
    </source>
</evidence>
<feature type="domain" description="SusD-like N-terminal" evidence="7">
    <location>
        <begin position="39"/>
        <end position="221"/>
    </location>
</feature>
<evidence type="ECO:0000259" key="7">
    <source>
        <dbReference type="Pfam" id="PF14322"/>
    </source>
</evidence>
<dbReference type="CDD" id="cd08977">
    <property type="entry name" value="SusD"/>
    <property type="match status" value="1"/>
</dbReference>
<evidence type="ECO:0008006" key="10">
    <source>
        <dbReference type="Google" id="ProtNLM"/>
    </source>
</evidence>
<comment type="similarity">
    <text evidence="2">Belongs to the SusD family.</text>
</comment>
<reference evidence="8 9" key="1">
    <citation type="submission" date="2013-04" db="EMBL/GenBank/DDBJ databases">
        <title>The Genome Sequence of Parabacteroides gordonii DSM 23371.</title>
        <authorList>
            <consortium name="The Broad Institute Genomics Platform"/>
            <person name="Earl A."/>
            <person name="Ward D."/>
            <person name="Feldgarden M."/>
            <person name="Gevers D."/>
            <person name="Martens E."/>
            <person name="Sakamoto M."/>
            <person name="Benno Y."/>
            <person name="Suzuki N."/>
            <person name="Matsunaga N."/>
            <person name="Koshihara K."/>
            <person name="Seki M."/>
            <person name="Komiya H."/>
            <person name="Walker B."/>
            <person name="Young S."/>
            <person name="Zeng Q."/>
            <person name="Gargeya S."/>
            <person name="Fitzgerald M."/>
            <person name="Haas B."/>
            <person name="Abouelleil A."/>
            <person name="Allen A.W."/>
            <person name="Alvarado L."/>
            <person name="Arachchi H.M."/>
            <person name="Berlin A.M."/>
            <person name="Chapman S.B."/>
            <person name="Gainer-Dewar J."/>
            <person name="Goldberg J."/>
            <person name="Griggs A."/>
            <person name="Gujja S."/>
            <person name="Hansen M."/>
            <person name="Howarth C."/>
            <person name="Imamovic A."/>
            <person name="Ireland A."/>
            <person name="Larimer J."/>
            <person name="McCowan C."/>
            <person name="Murphy C."/>
            <person name="Pearson M."/>
            <person name="Poon T.W."/>
            <person name="Priest M."/>
            <person name="Roberts A."/>
            <person name="Saif S."/>
            <person name="Shea T."/>
            <person name="Sisk P."/>
            <person name="Sykes S."/>
            <person name="Wortman J."/>
            <person name="Nusbaum C."/>
            <person name="Birren B."/>
        </authorList>
    </citation>
    <scope>NUCLEOTIDE SEQUENCE [LARGE SCALE GENOMIC DNA]</scope>
    <source>
        <strain evidence="8 9">MS-1</strain>
    </source>
</reference>
<dbReference type="Proteomes" id="UP000033035">
    <property type="component" value="Unassembled WGS sequence"/>
</dbReference>
<gene>
    <name evidence="8" type="ORF">HMPREF1536_02447</name>
</gene>
<keyword evidence="9" id="KW-1185">Reference proteome</keyword>
<evidence type="ECO:0000256" key="5">
    <source>
        <dbReference type="ARBA" id="ARBA00023237"/>
    </source>
</evidence>
<evidence type="ECO:0000256" key="2">
    <source>
        <dbReference type="ARBA" id="ARBA00006275"/>
    </source>
</evidence>
<dbReference type="InterPro" id="IPR012944">
    <property type="entry name" value="SusD_RagB_dom"/>
</dbReference>
<dbReference type="InterPro" id="IPR033985">
    <property type="entry name" value="SusD-like_N"/>
</dbReference>
<feature type="domain" description="RagB/SusD" evidence="6">
    <location>
        <begin position="348"/>
        <end position="502"/>
    </location>
</feature>
<keyword evidence="5" id="KW-0998">Cell outer membrane</keyword>
<sequence length="503" mass="56320">MLRKLMSILFIPGLILLVSGCSDFLEPKMKGSTELQQLISTEQGMLTAVNGIYQPLQPLFSGTMQRMTDLACDDGWTWRNELETDLFIVEQDFSYAATVWKQHYMGIGRANVVLDNLENVTDYKSEQQRPYFEGQAKFMRAYYYFNLVRLFGGVPILEHQVVLLEDAQVPRASIQEVYNQIEKDLDDAERLLPASYSGDTGSENGRPTVYSVSALKALVYLEIEQWDKVIAAADKVIGKGTLIDYVKNFNGSAENGSQSFLEVQYGGVTTSTTSSLSTFFAPTSTPSGSALILPTDDNLNGKGGGPSSGDGFVQLFNDRPDDNRKSVIIDTYGLANFVDASQPDGSLYYVNKYYNTTDPVGKSIWNYPLIRYAEILLAKAEALNEKGYVAGGEAFSLVNQIRKQAGLADLKGSDVTSQQSFREYIMKERRIELAFECKRYFDLNRLGVMQSVMQPQLDYLGLKFPQNKMITHPMTNKPYYLYPVPSTEFVNNAKLGEQNPGYK</sequence>
<dbReference type="PROSITE" id="PS51257">
    <property type="entry name" value="PROKAR_LIPOPROTEIN"/>
    <property type="match status" value="1"/>
</dbReference>
<accession>A0A0F5JB35</accession>
<dbReference type="Pfam" id="PF07980">
    <property type="entry name" value="SusD_RagB"/>
    <property type="match status" value="1"/>
</dbReference>
<dbReference type="HOGENOM" id="CLU_015553_1_3_10"/>
<evidence type="ECO:0000256" key="1">
    <source>
        <dbReference type="ARBA" id="ARBA00004442"/>
    </source>
</evidence>
<keyword evidence="4" id="KW-0472">Membrane</keyword>
<evidence type="ECO:0000256" key="3">
    <source>
        <dbReference type="ARBA" id="ARBA00022729"/>
    </source>
</evidence>
<dbReference type="Gene3D" id="1.25.40.390">
    <property type="match status" value="1"/>
</dbReference>
<dbReference type="EMBL" id="AQHW01000015">
    <property type="protein sequence ID" value="KKB54994.1"/>
    <property type="molecule type" value="Genomic_DNA"/>
</dbReference>
<dbReference type="InterPro" id="IPR011990">
    <property type="entry name" value="TPR-like_helical_dom_sf"/>
</dbReference>
<dbReference type="SUPFAM" id="SSF48452">
    <property type="entry name" value="TPR-like"/>
    <property type="match status" value="1"/>
</dbReference>
<dbReference type="Pfam" id="PF14322">
    <property type="entry name" value="SusD-like_3"/>
    <property type="match status" value="1"/>
</dbReference>
<evidence type="ECO:0000313" key="9">
    <source>
        <dbReference type="Proteomes" id="UP000033035"/>
    </source>
</evidence>
<keyword evidence="3" id="KW-0732">Signal</keyword>
<organism evidence="8 9">
    <name type="scientific">Parabacteroides gordonii MS-1 = DSM 23371</name>
    <dbReference type="NCBI Taxonomy" id="1203610"/>
    <lineage>
        <taxon>Bacteria</taxon>
        <taxon>Pseudomonadati</taxon>
        <taxon>Bacteroidota</taxon>
        <taxon>Bacteroidia</taxon>
        <taxon>Bacteroidales</taxon>
        <taxon>Tannerellaceae</taxon>
        <taxon>Parabacteroides</taxon>
    </lineage>
</organism>
<comment type="subcellular location">
    <subcellularLocation>
        <location evidence="1">Cell outer membrane</location>
    </subcellularLocation>
</comment>
<evidence type="ECO:0000259" key="6">
    <source>
        <dbReference type="Pfam" id="PF07980"/>
    </source>
</evidence>
<comment type="caution">
    <text evidence="8">The sequence shown here is derived from an EMBL/GenBank/DDBJ whole genome shotgun (WGS) entry which is preliminary data.</text>
</comment>
<evidence type="ECO:0000256" key="4">
    <source>
        <dbReference type="ARBA" id="ARBA00023136"/>
    </source>
</evidence>